<keyword evidence="1" id="KW-0472">Membrane</keyword>
<gene>
    <name evidence="2" type="ORF">I6J21_12735</name>
</gene>
<evidence type="ECO:0000313" key="2">
    <source>
        <dbReference type="EMBL" id="QRP70579.1"/>
    </source>
</evidence>
<proteinExistence type="predicted"/>
<dbReference type="RefSeq" id="WP_005394468.1">
    <property type="nucleotide sequence ID" value="NZ_CP068162.1"/>
</dbReference>
<dbReference type="EMBL" id="CP069534">
    <property type="protein sequence ID" value="QRP70579.1"/>
    <property type="molecule type" value="Genomic_DNA"/>
</dbReference>
<keyword evidence="1" id="KW-1133">Transmembrane helix</keyword>
<feature type="transmembrane region" description="Helical" evidence="1">
    <location>
        <begin position="105"/>
        <end position="127"/>
    </location>
</feature>
<evidence type="ECO:0000313" key="3">
    <source>
        <dbReference type="Proteomes" id="UP000617681"/>
    </source>
</evidence>
<dbReference type="AlphaFoldDB" id="A0AAX1L861"/>
<protein>
    <submittedName>
        <fullName evidence="2">Uncharacterized protein</fullName>
    </submittedName>
</protein>
<name>A0AAX1L861_9CORY</name>
<evidence type="ECO:0000256" key="1">
    <source>
        <dbReference type="SAM" id="Phobius"/>
    </source>
</evidence>
<dbReference type="Proteomes" id="UP000617681">
    <property type="component" value="Chromosome"/>
</dbReference>
<sequence>MSNTDIQLAPGENGVFAKTFSTNLVLFWLKTKITITNRRIVAKSPNTILGVIPLGYREEAMPIGSIAGISSNLTVKPGRLIGFGILAFILLFSGMGSLGSSAGSALFFILLALLFGALAANAILATLSVQNNGGGKNTVTVSALEQKKLEEFKTRANEFIYSAGLAGTSWNQLAGNNNQGFHNAQPHDH</sequence>
<reference evidence="2" key="1">
    <citation type="submission" date="2021-02" db="EMBL/GenBank/DDBJ databases">
        <title>FDA dAtabase for Regulatory Grade micrObial Sequences (FDA-ARGOS): Supporting development and validation of Infectious Disease Dx tests.</title>
        <authorList>
            <person name="Sproer C."/>
            <person name="Gronow S."/>
            <person name="Severitt S."/>
            <person name="Schroder I."/>
            <person name="Tallon L."/>
            <person name="Sadzewicz L."/>
            <person name="Zhao X."/>
            <person name="Boylan J."/>
            <person name="Ott S."/>
            <person name="Bowen H."/>
            <person name="Vavikolanu K."/>
            <person name="Mehta A."/>
            <person name="Aluvathingal J."/>
            <person name="Nadendla S."/>
            <person name="Lowell S."/>
            <person name="Myers T."/>
            <person name="Yan Y."/>
            <person name="Sichtig H."/>
        </authorList>
    </citation>
    <scope>NUCLEOTIDE SEQUENCE</scope>
    <source>
        <strain evidence="2">FDAARGOS_1191</strain>
    </source>
</reference>
<feature type="transmembrane region" description="Helical" evidence="1">
    <location>
        <begin position="80"/>
        <end position="99"/>
    </location>
</feature>
<organism evidence="2 3">
    <name type="scientific">Corynebacterium glucuronolyticum</name>
    <dbReference type="NCBI Taxonomy" id="39791"/>
    <lineage>
        <taxon>Bacteria</taxon>
        <taxon>Bacillati</taxon>
        <taxon>Actinomycetota</taxon>
        <taxon>Actinomycetes</taxon>
        <taxon>Mycobacteriales</taxon>
        <taxon>Corynebacteriaceae</taxon>
        <taxon>Corynebacterium</taxon>
    </lineage>
</organism>
<accession>A0AAX1L861</accession>
<keyword evidence="1" id="KW-0812">Transmembrane</keyword>